<proteinExistence type="predicted"/>
<feature type="non-terminal residue" evidence="1">
    <location>
        <position position="144"/>
    </location>
</feature>
<keyword evidence="2" id="KW-1185">Reference proteome</keyword>
<organism evidence="1 2">
    <name type="scientific">Ambispora leptoticha</name>
    <dbReference type="NCBI Taxonomy" id="144679"/>
    <lineage>
        <taxon>Eukaryota</taxon>
        <taxon>Fungi</taxon>
        <taxon>Fungi incertae sedis</taxon>
        <taxon>Mucoromycota</taxon>
        <taxon>Glomeromycotina</taxon>
        <taxon>Glomeromycetes</taxon>
        <taxon>Archaeosporales</taxon>
        <taxon>Ambisporaceae</taxon>
        <taxon>Ambispora</taxon>
    </lineage>
</organism>
<evidence type="ECO:0000313" key="1">
    <source>
        <dbReference type="EMBL" id="CAG8585156.1"/>
    </source>
</evidence>
<dbReference type="EMBL" id="CAJVPS010003242">
    <property type="protein sequence ID" value="CAG8585156.1"/>
    <property type="molecule type" value="Genomic_DNA"/>
</dbReference>
<gene>
    <name evidence="1" type="ORF">ALEPTO_LOCUS7449</name>
</gene>
<feature type="non-terminal residue" evidence="1">
    <location>
        <position position="1"/>
    </location>
</feature>
<dbReference type="Proteomes" id="UP000789508">
    <property type="component" value="Unassembled WGS sequence"/>
</dbReference>
<comment type="caution">
    <text evidence="1">The sequence shown here is derived from an EMBL/GenBank/DDBJ whole genome shotgun (WGS) entry which is preliminary data.</text>
</comment>
<protein>
    <submittedName>
        <fullName evidence="1">3766_t:CDS:1</fullName>
    </submittedName>
</protein>
<sequence length="144" mass="16674">AYLPAFGCLEAVCWASLRHTCLRHMSQYAVFQDAFTIPTVVRHIFQYAVSSKQLTMFESTITEYLDKTKDKDWTILGILKKIKLFRKIKLSDGIAPKLSVATIDDFKKDLTQYYVAIKTNVTFTIYQKQGAKKYDIDLYSYGFK</sequence>
<accession>A0A9N9G6Z6</accession>
<dbReference type="OrthoDB" id="2443690at2759"/>
<evidence type="ECO:0000313" key="2">
    <source>
        <dbReference type="Proteomes" id="UP000789508"/>
    </source>
</evidence>
<name>A0A9N9G6Z6_9GLOM</name>
<reference evidence="1" key="1">
    <citation type="submission" date="2021-06" db="EMBL/GenBank/DDBJ databases">
        <authorList>
            <person name="Kallberg Y."/>
            <person name="Tangrot J."/>
            <person name="Rosling A."/>
        </authorList>
    </citation>
    <scope>NUCLEOTIDE SEQUENCE</scope>
    <source>
        <strain evidence="1">FL130A</strain>
    </source>
</reference>
<dbReference type="AlphaFoldDB" id="A0A9N9G6Z6"/>